<dbReference type="PANTHER" id="PTHR43149:SF1">
    <property type="entry name" value="DELTA(3,5)-DELTA(2,4)-DIENOYL-COA ISOMERASE, MITOCHONDRIAL"/>
    <property type="match status" value="1"/>
</dbReference>
<name>A0AAE0KXM5_9CHLO</name>
<dbReference type="PANTHER" id="PTHR43149">
    <property type="entry name" value="ENOYL-COA HYDRATASE"/>
    <property type="match status" value="1"/>
</dbReference>
<dbReference type="Gene3D" id="1.10.12.10">
    <property type="entry name" value="Lyase 2-enoyl-coa Hydratase, Chain A, domain 2"/>
    <property type="match status" value="1"/>
</dbReference>
<evidence type="ECO:0000256" key="1">
    <source>
        <dbReference type="ARBA" id="ARBA00004275"/>
    </source>
</evidence>
<keyword evidence="10" id="KW-1185">Reference proteome</keyword>
<dbReference type="AlphaFoldDB" id="A0AAE0KXM5"/>
<dbReference type="GO" id="GO:0005777">
    <property type="term" value="C:peroxisome"/>
    <property type="evidence" value="ECO:0007669"/>
    <property type="project" value="UniProtKB-SubCell"/>
</dbReference>
<comment type="pathway">
    <text evidence="2">Lipid metabolism; fatty acid beta-oxidation.</text>
</comment>
<dbReference type="FunFam" id="3.90.226.10:FF:000024">
    <property type="entry name" value="Delta3,5-delta2,4-dienoyl-CoA isomerase"/>
    <property type="match status" value="1"/>
</dbReference>
<dbReference type="EMBL" id="LGRX02014493">
    <property type="protein sequence ID" value="KAK3264526.1"/>
    <property type="molecule type" value="Genomic_DNA"/>
</dbReference>
<dbReference type="Proteomes" id="UP001190700">
    <property type="component" value="Unassembled WGS sequence"/>
</dbReference>
<protein>
    <submittedName>
        <fullName evidence="9">Uncharacterized protein</fullName>
    </submittedName>
</protein>
<evidence type="ECO:0000256" key="2">
    <source>
        <dbReference type="ARBA" id="ARBA00005005"/>
    </source>
</evidence>
<accession>A0AAE0KXM5</accession>
<keyword evidence="8" id="KW-0413">Isomerase</keyword>
<comment type="similarity">
    <text evidence="3">Belongs to the enoyl-CoA hydratase/isomerase family.</text>
</comment>
<dbReference type="Pfam" id="PF00378">
    <property type="entry name" value="ECH_1"/>
    <property type="match status" value="1"/>
</dbReference>
<dbReference type="SUPFAM" id="SSF52096">
    <property type="entry name" value="ClpP/crotonase"/>
    <property type="match status" value="1"/>
</dbReference>
<dbReference type="InterPro" id="IPR014748">
    <property type="entry name" value="Enoyl-CoA_hydra_C"/>
</dbReference>
<evidence type="ECO:0000256" key="4">
    <source>
        <dbReference type="ARBA" id="ARBA00022832"/>
    </source>
</evidence>
<evidence type="ECO:0000313" key="10">
    <source>
        <dbReference type="Proteomes" id="UP001190700"/>
    </source>
</evidence>
<gene>
    <name evidence="9" type="ORF">CYMTET_26743</name>
</gene>
<keyword evidence="6" id="KW-0443">Lipid metabolism</keyword>
<dbReference type="InterPro" id="IPR029045">
    <property type="entry name" value="ClpP/crotonase-like_dom_sf"/>
</dbReference>
<dbReference type="Gene3D" id="3.90.226.10">
    <property type="entry name" value="2-enoyl-CoA Hydratase, Chain A, domain 1"/>
    <property type="match status" value="1"/>
</dbReference>
<organism evidence="9 10">
    <name type="scientific">Cymbomonas tetramitiformis</name>
    <dbReference type="NCBI Taxonomy" id="36881"/>
    <lineage>
        <taxon>Eukaryota</taxon>
        <taxon>Viridiplantae</taxon>
        <taxon>Chlorophyta</taxon>
        <taxon>Pyramimonadophyceae</taxon>
        <taxon>Pyramimonadales</taxon>
        <taxon>Pyramimonadaceae</taxon>
        <taxon>Cymbomonas</taxon>
    </lineage>
</organism>
<evidence type="ECO:0000313" key="9">
    <source>
        <dbReference type="EMBL" id="KAK3264526.1"/>
    </source>
</evidence>
<evidence type="ECO:0000256" key="7">
    <source>
        <dbReference type="ARBA" id="ARBA00023140"/>
    </source>
</evidence>
<dbReference type="InterPro" id="IPR045002">
    <property type="entry name" value="Ech1-like"/>
</dbReference>
<dbReference type="GO" id="GO:0006631">
    <property type="term" value="P:fatty acid metabolic process"/>
    <property type="evidence" value="ECO:0007669"/>
    <property type="project" value="UniProtKB-KW"/>
</dbReference>
<reference evidence="9 10" key="1">
    <citation type="journal article" date="2015" name="Genome Biol. Evol.">
        <title>Comparative Genomics of a Bacterivorous Green Alga Reveals Evolutionary Causalities and Consequences of Phago-Mixotrophic Mode of Nutrition.</title>
        <authorList>
            <person name="Burns J.A."/>
            <person name="Paasch A."/>
            <person name="Narechania A."/>
            <person name="Kim E."/>
        </authorList>
    </citation>
    <scope>NUCLEOTIDE SEQUENCE [LARGE SCALE GENOMIC DNA]</scope>
    <source>
        <strain evidence="9 10">PLY_AMNH</strain>
    </source>
</reference>
<dbReference type="GO" id="GO:0051750">
    <property type="term" value="F:delta(3,5)-delta(2,4)-dienoyl-CoA isomerase activity"/>
    <property type="evidence" value="ECO:0007669"/>
    <property type="project" value="TreeGrafter"/>
</dbReference>
<dbReference type="GO" id="GO:0005739">
    <property type="term" value="C:mitochondrion"/>
    <property type="evidence" value="ECO:0007669"/>
    <property type="project" value="TreeGrafter"/>
</dbReference>
<evidence type="ECO:0000256" key="3">
    <source>
        <dbReference type="ARBA" id="ARBA00005254"/>
    </source>
</evidence>
<evidence type="ECO:0000256" key="5">
    <source>
        <dbReference type="ARBA" id="ARBA00022990"/>
    </source>
</evidence>
<dbReference type="FunFam" id="1.10.12.10:FF:000004">
    <property type="entry name" value="Delta3,5-delta2,4-dienoyl-CoA isomerase"/>
    <property type="match status" value="1"/>
</dbReference>
<dbReference type="CDD" id="cd06558">
    <property type="entry name" value="crotonase-like"/>
    <property type="match status" value="1"/>
</dbReference>
<evidence type="ECO:0000256" key="8">
    <source>
        <dbReference type="ARBA" id="ARBA00023235"/>
    </source>
</evidence>
<keyword evidence="4" id="KW-0276">Fatty acid metabolism</keyword>
<keyword evidence="5" id="KW-0007">Acetylation</keyword>
<comment type="caution">
    <text evidence="9">The sequence shown here is derived from an EMBL/GenBank/DDBJ whole genome shotgun (WGS) entry which is preliminary data.</text>
</comment>
<keyword evidence="7" id="KW-0576">Peroxisome</keyword>
<evidence type="ECO:0000256" key="6">
    <source>
        <dbReference type="ARBA" id="ARBA00023098"/>
    </source>
</evidence>
<sequence>MSFSYSYPEYECLLLKQLAPHILECRLNRAAKRNSFSPQMWKDIKDFFNECQYDTDTRTIILSGAGKMFTCGLDLVESMGVLTSDDDDMAHRALRIRDLGKSWQESLTNVEKCGKVVIACIHHACIGVGLELASACDIRLCSADAWFAMKEVDIGLAADVGGLQRFPKIVGNQSIVRELAFTARDLHAEEAYRLGFVSKVCHNQEGMMDHALKLGQMISSKSPVATLGVKQFLNYTRDHTVDEALEYAITWNQSMLLTMDMPRAISSMLEKKQAEFPSLPPKTKAKL</sequence>
<dbReference type="InterPro" id="IPR001753">
    <property type="entry name" value="Enoyl-CoA_hydra/iso"/>
</dbReference>
<proteinExistence type="inferred from homology"/>
<comment type="subcellular location">
    <subcellularLocation>
        <location evidence="1">Peroxisome</location>
    </subcellularLocation>
</comment>